<protein>
    <submittedName>
        <fullName evidence="1">Jg6032 protein</fullName>
    </submittedName>
</protein>
<evidence type="ECO:0000313" key="2">
    <source>
        <dbReference type="Proteomes" id="UP000838756"/>
    </source>
</evidence>
<accession>A0A8S4QAX7</accession>
<keyword evidence="2" id="KW-1185">Reference proteome</keyword>
<dbReference type="OrthoDB" id="6070751at2759"/>
<reference evidence="1" key="1">
    <citation type="submission" date="2022-03" db="EMBL/GenBank/DDBJ databases">
        <authorList>
            <person name="Lindestad O."/>
        </authorList>
    </citation>
    <scope>NUCLEOTIDE SEQUENCE</scope>
</reference>
<comment type="caution">
    <text evidence="1">The sequence shown here is derived from an EMBL/GenBank/DDBJ whole genome shotgun (WGS) entry which is preliminary data.</text>
</comment>
<proteinExistence type="predicted"/>
<organism evidence="1 2">
    <name type="scientific">Pararge aegeria aegeria</name>
    <dbReference type="NCBI Taxonomy" id="348720"/>
    <lineage>
        <taxon>Eukaryota</taxon>
        <taxon>Metazoa</taxon>
        <taxon>Ecdysozoa</taxon>
        <taxon>Arthropoda</taxon>
        <taxon>Hexapoda</taxon>
        <taxon>Insecta</taxon>
        <taxon>Pterygota</taxon>
        <taxon>Neoptera</taxon>
        <taxon>Endopterygota</taxon>
        <taxon>Lepidoptera</taxon>
        <taxon>Glossata</taxon>
        <taxon>Ditrysia</taxon>
        <taxon>Papilionoidea</taxon>
        <taxon>Nymphalidae</taxon>
        <taxon>Satyrinae</taxon>
        <taxon>Satyrini</taxon>
        <taxon>Parargina</taxon>
        <taxon>Pararge</taxon>
    </lineage>
</organism>
<dbReference type="Proteomes" id="UP000838756">
    <property type="component" value="Unassembled WGS sequence"/>
</dbReference>
<evidence type="ECO:0000313" key="1">
    <source>
        <dbReference type="EMBL" id="CAH2207889.1"/>
    </source>
</evidence>
<sequence>MRFIFPSAPTFRDRLPAADTLTHRWLIQSALCTELHVTKAKLKRYVIKKRWAKAVAAVIALKRMGAKFEDVPEEKNNK</sequence>
<name>A0A8S4QAX7_9NEOP</name>
<dbReference type="EMBL" id="CAKXAJ010001568">
    <property type="protein sequence ID" value="CAH2207889.1"/>
    <property type="molecule type" value="Genomic_DNA"/>
</dbReference>
<dbReference type="AlphaFoldDB" id="A0A8S4QAX7"/>
<gene>
    <name evidence="1" type="primary">jg6032</name>
    <name evidence="1" type="ORF">PAEG_LOCUS508</name>
</gene>